<dbReference type="Proteomes" id="UP000276178">
    <property type="component" value="Unassembled WGS sequence"/>
</dbReference>
<accession>A0A3M8AM55</accession>
<evidence type="ECO:0000313" key="1">
    <source>
        <dbReference type="EMBL" id="GED28671.1"/>
    </source>
</evidence>
<evidence type="ECO:0000313" key="3">
    <source>
        <dbReference type="Proteomes" id="UP000276178"/>
    </source>
</evidence>
<evidence type="ECO:0000313" key="4">
    <source>
        <dbReference type="Proteomes" id="UP000317180"/>
    </source>
</evidence>
<dbReference type="RefSeq" id="WP_122953251.1">
    <property type="nucleotide sequence ID" value="NZ_BJOD01000089.1"/>
</dbReference>
<dbReference type="AlphaFoldDB" id="A0A3M8AM55"/>
<gene>
    <name evidence="1" type="ORF">BAG01nite_47730</name>
    <name evidence="2" type="ORF">EB820_19575</name>
</gene>
<dbReference type="EMBL" id="BJOD01000089">
    <property type="protein sequence ID" value="GED28671.1"/>
    <property type="molecule type" value="Genomic_DNA"/>
</dbReference>
<comment type="caution">
    <text evidence="2">The sequence shown here is derived from an EMBL/GenBank/DDBJ whole genome shotgun (WGS) entry which is preliminary data.</text>
</comment>
<reference evidence="1 4" key="2">
    <citation type="submission" date="2019-06" db="EMBL/GenBank/DDBJ databases">
        <title>Whole genome shotgun sequence of Brevibacillus agri NBRC 15538.</title>
        <authorList>
            <person name="Hosoyama A."/>
            <person name="Uohara A."/>
            <person name="Ohji S."/>
            <person name="Ichikawa N."/>
        </authorList>
    </citation>
    <scope>NUCLEOTIDE SEQUENCE [LARGE SCALE GENOMIC DNA]</scope>
    <source>
        <strain evidence="1 4">NBRC 15538</strain>
    </source>
</reference>
<evidence type="ECO:0000313" key="2">
    <source>
        <dbReference type="EMBL" id="RNB51707.1"/>
    </source>
</evidence>
<proteinExistence type="predicted"/>
<reference evidence="2 3" key="1">
    <citation type="submission" date="2018-10" db="EMBL/GenBank/DDBJ databases">
        <title>Phylogenomics of Brevibacillus.</title>
        <authorList>
            <person name="Dunlap C."/>
        </authorList>
    </citation>
    <scope>NUCLEOTIDE SEQUENCE [LARGE SCALE GENOMIC DNA]</scope>
    <source>
        <strain evidence="2 3">NRRL NRS 1219</strain>
    </source>
</reference>
<organism evidence="2 3">
    <name type="scientific">Brevibacillus agri</name>
    <dbReference type="NCBI Taxonomy" id="51101"/>
    <lineage>
        <taxon>Bacteria</taxon>
        <taxon>Bacillati</taxon>
        <taxon>Bacillota</taxon>
        <taxon>Bacilli</taxon>
        <taxon>Bacillales</taxon>
        <taxon>Paenibacillaceae</taxon>
        <taxon>Brevibacillus</taxon>
    </lineage>
</organism>
<dbReference type="Proteomes" id="UP000317180">
    <property type="component" value="Unassembled WGS sequence"/>
</dbReference>
<protein>
    <submittedName>
        <fullName evidence="2">Uncharacterized protein</fullName>
    </submittedName>
</protein>
<keyword evidence="4" id="KW-1185">Reference proteome</keyword>
<dbReference type="EMBL" id="RHHN01000061">
    <property type="protein sequence ID" value="RNB51707.1"/>
    <property type="molecule type" value="Genomic_DNA"/>
</dbReference>
<name>A0A3M8AM55_9BACL</name>
<sequence>MSSSGVTIETKIPLPDKTADSLTSVMTITDKEERGKKITTVDHMIYLDKEVGNKPKRSGNQAALQQIFDKVLHGKKLNRTETSTLLKAIAAVVEK</sequence>
<dbReference type="GeneID" id="82809324"/>